<dbReference type="Pfam" id="PF00072">
    <property type="entry name" value="Response_reg"/>
    <property type="match status" value="1"/>
</dbReference>
<evidence type="ECO:0000256" key="4">
    <source>
        <dbReference type="ARBA" id="ARBA00023012"/>
    </source>
</evidence>
<dbReference type="Proteomes" id="UP001526147">
    <property type="component" value="Unassembled WGS sequence"/>
</dbReference>
<evidence type="ECO:0000256" key="7">
    <source>
        <dbReference type="ARBA" id="ARBA00023163"/>
    </source>
</evidence>
<protein>
    <submittedName>
        <fullName evidence="11">Response regulator</fullName>
    </submittedName>
</protein>
<dbReference type="PROSITE" id="PS50110">
    <property type="entry name" value="RESPONSE_REGULATORY"/>
    <property type="match status" value="1"/>
</dbReference>
<evidence type="ECO:0000313" key="11">
    <source>
        <dbReference type="EMBL" id="MCV9887313.1"/>
    </source>
</evidence>
<gene>
    <name evidence="11" type="ORF">OIH86_16860</name>
</gene>
<dbReference type="EMBL" id="JAOYEY010000044">
    <property type="protein sequence ID" value="MCV9887313.1"/>
    <property type="molecule type" value="Genomic_DNA"/>
</dbReference>
<organism evidence="11 12">
    <name type="scientific">Metabacillus halosaccharovorans</name>
    <dbReference type="NCBI Taxonomy" id="930124"/>
    <lineage>
        <taxon>Bacteria</taxon>
        <taxon>Bacillati</taxon>
        <taxon>Bacillota</taxon>
        <taxon>Bacilli</taxon>
        <taxon>Bacillales</taxon>
        <taxon>Bacillaceae</taxon>
        <taxon>Metabacillus</taxon>
    </lineage>
</organism>
<dbReference type="PROSITE" id="PS01124">
    <property type="entry name" value="HTH_ARAC_FAMILY_2"/>
    <property type="match status" value="1"/>
</dbReference>
<dbReference type="SMART" id="SM00342">
    <property type="entry name" value="HTH_ARAC"/>
    <property type="match status" value="1"/>
</dbReference>
<evidence type="ECO:0000256" key="5">
    <source>
        <dbReference type="ARBA" id="ARBA00023015"/>
    </source>
</evidence>
<evidence type="ECO:0000313" key="12">
    <source>
        <dbReference type="Proteomes" id="UP001526147"/>
    </source>
</evidence>
<evidence type="ECO:0000256" key="3">
    <source>
        <dbReference type="ARBA" id="ARBA00022553"/>
    </source>
</evidence>
<comment type="caution">
    <text evidence="11">The sequence shown here is derived from an EMBL/GenBank/DDBJ whole genome shotgun (WGS) entry which is preliminary data.</text>
</comment>
<dbReference type="InterPro" id="IPR020449">
    <property type="entry name" value="Tscrpt_reg_AraC-type_HTH"/>
</dbReference>
<dbReference type="SMART" id="SM00448">
    <property type="entry name" value="REC"/>
    <property type="match status" value="1"/>
</dbReference>
<dbReference type="InterPro" id="IPR009057">
    <property type="entry name" value="Homeodomain-like_sf"/>
</dbReference>
<accession>A0ABT3DJT4</accession>
<evidence type="ECO:0000256" key="8">
    <source>
        <dbReference type="PROSITE-ProRule" id="PRU00169"/>
    </source>
</evidence>
<evidence type="ECO:0000259" key="10">
    <source>
        <dbReference type="PROSITE" id="PS50110"/>
    </source>
</evidence>
<feature type="domain" description="Response regulatory" evidence="10">
    <location>
        <begin position="3"/>
        <end position="121"/>
    </location>
</feature>
<dbReference type="InterPro" id="IPR051552">
    <property type="entry name" value="HptR"/>
</dbReference>
<keyword evidence="6" id="KW-0238">DNA-binding</keyword>
<dbReference type="InterPro" id="IPR018060">
    <property type="entry name" value="HTH_AraC"/>
</dbReference>
<evidence type="ECO:0000259" key="9">
    <source>
        <dbReference type="PROSITE" id="PS01124"/>
    </source>
</evidence>
<dbReference type="SUPFAM" id="SSF46689">
    <property type="entry name" value="Homeodomain-like"/>
    <property type="match status" value="2"/>
</dbReference>
<dbReference type="InterPro" id="IPR001789">
    <property type="entry name" value="Sig_transdc_resp-reg_receiver"/>
</dbReference>
<evidence type="ECO:0000256" key="6">
    <source>
        <dbReference type="ARBA" id="ARBA00023125"/>
    </source>
</evidence>
<feature type="modified residue" description="4-aspartylphosphate" evidence="8">
    <location>
        <position position="56"/>
    </location>
</feature>
<keyword evidence="2" id="KW-0963">Cytoplasm</keyword>
<reference evidence="11 12" key="1">
    <citation type="submission" date="2022-10" db="EMBL/GenBank/DDBJ databases">
        <title>Draft genome assembly of moderately radiation resistant bacterium Metabacillus halosaccharovorans.</title>
        <authorList>
            <person name="Pal S."/>
            <person name="Gopinathan A."/>
        </authorList>
    </citation>
    <scope>NUCLEOTIDE SEQUENCE [LARGE SCALE GENOMIC DNA]</scope>
    <source>
        <strain evidence="11 12">VITHBRA001</strain>
    </source>
</reference>
<dbReference type="InterPro" id="IPR011006">
    <property type="entry name" value="CheY-like_superfamily"/>
</dbReference>
<keyword evidence="12" id="KW-1185">Reference proteome</keyword>
<dbReference type="RefSeq" id="WP_264143706.1">
    <property type="nucleotide sequence ID" value="NZ_JAOYEY010000044.1"/>
</dbReference>
<dbReference type="SUPFAM" id="SSF52172">
    <property type="entry name" value="CheY-like"/>
    <property type="match status" value="1"/>
</dbReference>
<keyword evidence="4" id="KW-0902">Two-component regulatory system</keyword>
<sequence length="512" mass="60208">MYKVVIVDDEPIIRFGLKSSINWERENLFLIGDFSNGKQALEAIEAAGQVDILITDIKMPVMDGLTLMKKALEINPMLKVVLVSSYNEFDYAREGLTYGAMDYILKPTLEPEAFCETIQKCVKKIVEEQTIKKKLDSVERTNHFRERKKVEQEVKRVLLQKHREINIGHLVDMFQTPFIVVCLKMKQIDKVEEEYGFLYKSLIFEEIQGRFYKDREEGISIQIGESELLFFIKNTCNPLTDIHRLKEEVEKETVVSFSFGYEVVTDCKDLVIGYERSVLASQRHFFYQQTNTFVYKHPVEEFVHPLSLQELKELLTNVDMENVPIFLDERLKQWQSEQMKPADIKKEACDILTTLFVERIEYSFLIDRCTEIKRSESLYDLYEYLLKEIAECDQYITNQKTKSNTDNELLSKALDFIHKHYTQELTLQHVADHIHISRNYFSILFKRFIGQNFIDYVIELRIKKARELLIYTSLKVYEVAGNAGFNDVKYFSKLFKKVTGSSPGDFRMQHQK</sequence>
<dbReference type="PANTHER" id="PTHR42713:SF3">
    <property type="entry name" value="TRANSCRIPTIONAL REGULATORY PROTEIN HPTR"/>
    <property type="match status" value="1"/>
</dbReference>
<dbReference type="PANTHER" id="PTHR42713">
    <property type="entry name" value="HISTIDINE KINASE-RELATED"/>
    <property type="match status" value="1"/>
</dbReference>
<dbReference type="CDD" id="cd17536">
    <property type="entry name" value="REC_YesN-like"/>
    <property type="match status" value="1"/>
</dbReference>
<dbReference type="Gene3D" id="1.10.10.60">
    <property type="entry name" value="Homeodomain-like"/>
    <property type="match status" value="2"/>
</dbReference>
<dbReference type="Gene3D" id="3.40.50.2300">
    <property type="match status" value="1"/>
</dbReference>
<evidence type="ECO:0000256" key="1">
    <source>
        <dbReference type="ARBA" id="ARBA00004496"/>
    </source>
</evidence>
<evidence type="ECO:0000256" key="2">
    <source>
        <dbReference type="ARBA" id="ARBA00022490"/>
    </source>
</evidence>
<keyword evidence="3 8" id="KW-0597">Phosphoprotein</keyword>
<keyword evidence="5" id="KW-0805">Transcription regulation</keyword>
<proteinExistence type="predicted"/>
<feature type="domain" description="HTH araC/xylS-type" evidence="9">
    <location>
        <begin position="411"/>
        <end position="509"/>
    </location>
</feature>
<dbReference type="PRINTS" id="PR00032">
    <property type="entry name" value="HTHARAC"/>
</dbReference>
<comment type="subcellular location">
    <subcellularLocation>
        <location evidence="1">Cytoplasm</location>
    </subcellularLocation>
</comment>
<name>A0ABT3DJT4_9BACI</name>
<keyword evidence="7" id="KW-0804">Transcription</keyword>
<dbReference type="Pfam" id="PF12833">
    <property type="entry name" value="HTH_18"/>
    <property type="match status" value="1"/>
</dbReference>